<dbReference type="InterPro" id="IPR051600">
    <property type="entry name" value="Beta-PGM-like"/>
</dbReference>
<accession>E4SH48</accession>
<dbReference type="GO" id="GO:0000287">
    <property type="term" value="F:magnesium ion binding"/>
    <property type="evidence" value="ECO:0007669"/>
    <property type="project" value="InterPro"/>
</dbReference>
<gene>
    <name evidence="14" type="ordered locus">Calkro_2238</name>
</gene>
<keyword evidence="15" id="KW-1185">Reference proteome</keyword>
<dbReference type="GO" id="GO:0008801">
    <property type="term" value="F:beta-phosphoglucomutase activity"/>
    <property type="evidence" value="ECO:0007669"/>
    <property type="project" value="UniProtKB-EC"/>
</dbReference>
<dbReference type="InterPro" id="IPR036412">
    <property type="entry name" value="HAD-like_sf"/>
</dbReference>
<dbReference type="PANTHER" id="PTHR46193:SF18">
    <property type="entry name" value="HEXITOL PHOSPHATASE B"/>
    <property type="match status" value="1"/>
</dbReference>
<sequence>MSKIIENDIENNSKNFYNNLIQQSQQRGLLFMGKIKAAIFDMDGVLTDTVKLHFKAWKKMFENHGYKFEYEDYKWKVDGKPRLDGIRSIAYDMPEDKLIEMAEEKQKIFLEFVEQENLEAFEDSIWLLNHLKQNNIRLAVASSSKNTTKILTKIGIHNMFDTIVTGYDFKKGKPDPEIFLTAAQRLNVNPKECVVFEDAIDGVKAGIRAGMLTIGVCRDGQFDRLKEAHYVVDKLTNVNLELLENLHEKLFKKV</sequence>
<dbReference type="Gene3D" id="1.10.150.240">
    <property type="entry name" value="Putative phosphatase, domain 2"/>
    <property type="match status" value="1"/>
</dbReference>
<proteinExistence type="inferred from homology"/>
<dbReference type="InterPro" id="IPR006439">
    <property type="entry name" value="HAD-SF_hydro_IA"/>
</dbReference>
<evidence type="ECO:0000256" key="6">
    <source>
        <dbReference type="ARBA" id="ARBA00023277"/>
    </source>
</evidence>
<reference key="1">
    <citation type="submission" date="2010-11" db="EMBL/GenBank/DDBJ databases">
        <title>Complete sequence of Caldicellulosiruptor kronotskyensis 2002.</title>
        <authorList>
            <consortium name="US DOE Joint Genome Institute"/>
            <person name="Lucas S."/>
            <person name="Copeland A."/>
            <person name="Lapidus A."/>
            <person name="Cheng J.-F."/>
            <person name="Bruce D."/>
            <person name="Goodwin L."/>
            <person name="Pitluck S."/>
            <person name="Davenport K."/>
            <person name="Detter J.C."/>
            <person name="Han C."/>
            <person name="Tapia R."/>
            <person name="Land M."/>
            <person name="Hauser L."/>
            <person name="Jeffries C."/>
            <person name="Kyrpides N."/>
            <person name="Ivanova N."/>
            <person name="Mikhailova N."/>
            <person name="Blumer-Schuette S.E."/>
            <person name="Kelly R.M."/>
            <person name="Woyke T."/>
        </authorList>
    </citation>
    <scope>NUCLEOTIDE SEQUENCE</scope>
    <source>
        <strain>2002</strain>
    </source>
</reference>
<feature type="binding site" evidence="11">
    <location>
        <begin position="41"/>
        <end position="43"/>
    </location>
    <ligand>
        <name>substrate</name>
    </ligand>
</feature>
<evidence type="ECO:0000256" key="9">
    <source>
        <dbReference type="ARBA" id="ARBA00044991"/>
    </source>
</evidence>
<evidence type="ECO:0000256" key="4">
    <source>
        <dbReference type="ARBA" id="ARBA00022842"/>
    </source>
</evidence>
<keyword evidence="4 12" id="KW-0460">Magnesium</keyword>
<keyword evidence="3 12" id="KW-0479">Metal-binding</keyword>
<keyword evidence="5" id="KW-0413">Isomerase</keyword>
<comment type="cofactor">
    <cofactor evidence="12">
        <name>Mg(2+)</name>
        <dbReference type="ChEBI" id="CHEBI:18420"/>
    </cofactor>
    <text evidence="12">Binds 2 magnesium ions per subunit.</text>
</comment>
<feature type="active site" description="Proton donor/acceptor" evidence="10">
    <location>
        <position position="43"/>
    </location>
</feature>
<feature type="binding site" evidence="12">
    <location>
        <position position="43"/>
    </location>
    <ligand>
        <name>Mg(2+)</name>
        <dbReference type="ChEBI" id="CHEBI:18420"/>
    </ligand>
</feature>
<dbReference type="NCBIfam" id="TIGR01549">
    <property type="entry name" value="HAD-SF-IA-v1"/>
    <property type="match status" value="1"/>
</dbReference>
<evidence type="ECO:0000256" key="1">
    <source>
        <dbReference type="ARBA" id="ARBA00006171"/>
    </source>
</evidence>
<dbReference type="GO" id="GO:0005975">
    <property type="term" value="P:carbohydrate metabolic process"/>
    <property type="evidence" value="ECO:0007669"/>
    <property type="project" value="InterPro"/>
</dbReference>
<dbReference type="HOGENOM" id="CLU_045011_13_3_9"/>
<reference evidence="14 15" key="2">
    <citation type="journal article" date="2011" name="J. Bacteriol.">
        <title>Complete genome sequences for the anaerobic, extremely thermophilic plant biomass-degrading bacteria Caldicellulosiruptor hydrothermalis, Caldicellulosiruptor kristjanssonii, Caldicellulosiruptor kronotskyensis, Caldicellulosiruptor owensenis, and Caldicellulosiruptor lactoaceticus.</title>
        <authorList>
            <person name="Blumer-Schuette S.E."/>
            <person name="Ozdemir I."/>
            <person name="Mistry D."/>
            <person name="Lucas S."/>
            <person name="Lapidus A."/>
            <person name="Cheng J.F."/>
            <person name="Goodwin L.A."/>
            <person name="Pitluck S."/>
            <person name="Land M.L."/>
            <person name="Hauser L.J."/>
            <person name="Woyke T."/>
            <person name="Mikhailova N."/>
            <person name="Pati A."/>
            <person name="Kyrpides N.C."/>
            <person name="Ivanova N."/>
            <person name="Detter J.C."/>
            <person name="Walston-Davenport K."/>
            <person name="Han S."/>
            <person name="Adams M.W."/>
            <person name="Kelly R.M."/>
        </authorList>
    </citation>
    <scope>NUCLEOTIDE SEQUENCE [LARGE SCALE GENOMIC DNA]</scope>
    <source>
        <strain evidence="15">DSM 18902 / VKM B-2412 / 2002</strain>
    </source>
</reference>
<feature type="binding site" evidence="11">
    <location>
        <begin position="77"/>
        <end position="82"/>
    </location>
    <ligand>
        <name>substrate</name>
    </ligand>
</feature>
<name>E4SH48_CALK2</name>
<evidence type="ECO:0000256" key="8">
    <source>
        <dbReference type="ARBA" id="ARBA00044968"/>
    </source>
</evidence>
<feature type="binding site" evidence="11">
    <location>
        <position position="57"/>
    </location>
    <ligand>
        <name>substrate</name>
    </ligand>
</feature>
<keyword evidence="14" id="KW-0378">Hydrolase</keyword>
<evidence type="ECO:0000256" key="11">
    <source>
        <dbReference type="PIRSR" id="PIRSR610972-2"/>
    </source>
</evidence>
<feature type="active site" description="Nucleophile" evidence="10">
    <location>
        <position position="41"/>
    </location>
</feature>
<feature type="binding site" evidence="12">
    <location>
        <position position="198"/>
    </location>
    <ligand>
        <name>Mg(2+)</name>
        <dbReference type="ChEBI" id="CHEBI:18420"/>
    </ligand>
</feature>
<dbReference type="NCBIfam" id="TIGR01509">
    <property type="entry name" value="HAD-SF-IA-v3"/>
    <property type="match status" value="1"/>
</dbReference>
<feature type="site" description="Important for catalytic activity and assists the phosphoryl transfer reaction to Asp8 by balancing charge and orienting the reacting groups" evidence="13">
    <location>
        <position position="142"/>
    </location>
</feature>
<evidence type="ECO:0000256" key="2">
    <source>
        <dbReference type="ARBA" id="ARBA00022553"/>
    </source>
</evidence>
<evidence type="ECO:0000256" key="7">
    <source>
        <dbReference type="ARBA" id="ARBA00044926"/>
    </source>
</evidence>
<dbReference type="InterPro" id="IPR041492">
    <property type="entry name" value="HAD_2"/>
</dbReference>
<dbReference type="PRINTS" id="PR00413">
    <property type="entry name" value="HADHALOGNASE"/>
</dbReference>
<dbReference type="NCBIfam" id="TIGR02009">
    <property type="entry name" value="PGMB-YQAB-SF"/>
    <property type="match status" value="1"/>
</dbReference>
<feature type="binding site" evidence="11">
    <location>
        <position position="173"/>
    </location>
    <ligand>
        <name>substrate</name>
    </ligand>
</feature>
<dbReference type="InterPro" id="IPR023214">
    <property type="entry name" value="HAD_sf"/>
</dbReference>
<dbReference type="AlphaFoldDB" id="E4SH48"/>
<evidence type="ECO:0000256" key="5">
    <source>
        <dbReference type="ARBA" id="ARBA00023235"/>
    </source>
</evidence>
<comment type="similarity">
    <text evidence="1">Belongs to the HAD-like hydrolase superfamily. CbbY/CbbZ/Gph/YieH family.</text>
</comment>
<dbReference type="PANTHER" id="PTHR46193">
    <property type="entry name" value="6-PHOSPHOGLUCONATE PHOSPHATASE"/>
    <property type="match status" value="1"/>
</dbReference>
<keyword evidence="6" id="KW-0119">Carbohydrate metabolism</keyword>
<protein>
    <recommendedName>
        <fullName evidence="9">Beta-phosphoglucomutase</fullName>
        <ecNumber evidence="8">5.4.2.6</ecNumber>
    </recommendedName>
</protein>
<dbReference type="Proteomes" id="UP000006835">
    <property type="component" value="Chromosome"/>
</dbReference>
<evidence type="ECO:0000256" key="12">
    <source>
        <dbReference type="PIRSR" id="PIRSR610972-3"/>
    </source>
</evidence>
<dbReference type="SFLD" id="SFLDG01129">
    <property type="entry name" value="C1.5:_HAD__Beta-PGM__Phosphata"/>
    <property type="match status" value="1"/>
</dbReference>
<dbReference type="SFLD" id="SFLDS00003">
    <property type="entry name" value="Haloacid_Dehalogenase"/>
    <property type="match status" value="1"/>
</dbReference>
<feature type="binding site" evidence="12">
    <location>
        <position position="197"/>
    </location>
    <ligand>
        <name>Mg(2+)</name>
        <dbReference type="ChEBI" id="CHEBI:18420"/>
    </ligand>
</feature>
<dbReference type="EMBL" id="CP002330">
    <property type="protein sequence ID" value="ADQ47073.1"/>
    <property type="molecule type" value="Genomic_DNA"/>
</dbReference>
<dbReference type="Pfam" id="PF13419">
    <property type="entry name" value="HAD_2"/>
    <property type="match status" value="1"/>
</dbReference>
<dbReference type="InterPro" id="IPR010976">
    <property type="entry name" value="B-phosphoglucomutase_hydrolase"/>
</dbReference>
<feature type="site" description="Important for catalytic activity and assists the phosphoryl transfer reaction to Asp8 by balancing charge and orienting the reacting groups" evidence="13">
    <location>
        <position position="173"/>
    </location>
</feature>
<dbReference type="EC" id="5.4.2.6" evidence="8"/>
<dbReference type="CDD" id="cd02598">
    <property type="entry name" value="HAD_BPGM"/>
    <property type="match status" value="1"/>
</dbReference>
<dbReference type="InterPro" id="IPR023198">
    <property type="entry name" value="PGP-like_dom2"/>
</dbReference>
<evidence type="ECO:0000256" key="13">
    <source>
        <dbReference type="PIRSR" id="PIRSR610972-4"/>
    </source>
</evidence>
<dbReference type="GO" id="GO:0016787">
    <property type="term" value="F:hydrolase activity"/>
    <property type="evidence" value="ECO:0007669"/>
    <property type="project" value="UniProtKB-KW"/>
</dbReference>
<dbReference type="SFLD" id="SFLDG01135">
    <property type="entry name" value="C1.5.6:_HAD__Beta-PGM__Phospha"/>
    <property type="match status" value="1"/>
</dbReference>
<feature type="binding site" evidence="11">
    <location>
        <position position="105"/>
    </location>
    <ligand>
        <name>substrate</name>
    </ligand>
</feature>
<keyword evidence="2" id="KW-0597">Phosphoprotein</keyword>
<dbReference type="InterPro" id="IPR010972">
    <property type="entry name" value="Beta-PGM"/>
</dbReference>
<evidence type="ECO:0000313" key="15">
    <source>
        <dbReference type="Proteomes" id="UP000006835"/>
    </source>
</evidence>
<dbReference type="SUPFAM" id="SSF56784">
    <property type="entry name" value="HAD-like"/>
    <property type="match status" value="1"/>
</dbReference>
<organism evidence="14 15">
    <name type="scientific">Caldicellulosiruptor kronotskyensis (strain DSM 18902 / VKM B-2412 / 2002)</name>
    <dbReference type="NCBI Taxonomy" id="632348"/>
    <lineage>
        <taxon>Bacteria</taxon>
        <taxon>Bacillati</taxon>
        <taxon>Bacillota</taxon>
        <taxon>Bacillota incertae sedis</taxon>
        <taxon>Caldicellulosiruptorales</taxon>
        <taxon>Caldicellulosiruptoraceae</taxon>
        <taxon>Caldicellulosiruptor</taxon>
    </lineage>
</organism>
<comment type="catalytic activity">
    <reaction evidence="7">
        <text>beta-D-glucose 1-phosphate = beta-D-glucose 6-phosphate</text>
        <dbReference type="Rhea" id="RHEA:20113"/>
        <dbReference type="ChEBI" id="CHEBI:57684"/>
        <dbReference type="ChEBI" id="CHEBI:58247"/>
        <dbReference type="EC" id="5.4.2.6"/>
    </reaction>
</comment>
<feature type="binding site" evidence="11">
    <location>
        <begin position="142"/>
        <end position="146"/>
    </location>
    <ligand>
        <name>substrate</name>
    </ligand>
</feature>
<evidence type="ECO:0000313" key="14">
    <source>
        <dbReference type="EMBL" id="ADQ47073.1"/>
    </source>
</evidence>
<dbReference type="KEGG" id="ckn:Calkro_2238"/>
<evidence type="ECO:0000256" key="10">
    <source>
        <dbReference type="PIRSR" id="PIRSR610972-1"/>
    </source>
</evidence>
<dbReference type="Gene3D" id="3.40.50.1000">
    <property type="entry name" value="HAD superfamily/HAD-like"/>
    <property type="match status" value="1"/>
</dbReference>
<evidence type="ECO:0000256" key="3">
    <source>
        <dbReference type="ARBA" id="ARBA00022723"/>
    </source>
</evidence>
<dbReference type="PATRIC" id="fig|632348.3.peg.2355"/>
<feature type="binding site" evidence="12">
    <location>
        <position position="41"/>
    </location>
    <ligand>
        <name>Mg(2+)</name>
        <dbReference type="ChEBI" id="CHEBI:18420"/>
    </ligand>
</feature>